<dbReference type="AlphaFoldDB" id="A0A1M4U1Q8"/>
<sequence length="79" mass="9505">MDYQQEEYREELEKVQDRDFTHSWVSSSAFIFYLSVFCILAFFFGSCYKLYNIRYENSKPQNVVVQESTLYTPKYSAPK</sequence>
<organism evidence="2 3">
    <name type="scientific">Flavisolibacter ginsengisoli DSM 18119</name>
    <dbReference type="NCBI Taxonomy" id="1121884"/>
    <lineage>
        <taxon>Bacteria</taxon>
        <taxon>Pseudomonadati</taxon>
        <taxon>Bacteroidota</taxon>
        <taxon>Chitinophagia</taxon>
        <taxon>Chitinophagales</taxon>
        <taxon>Chitinophagaceae</taxon>
        <taxon>Flavisolibacter</taxon>
    </lineage>
</organism>
<evidence type="ECO:0000256" key="1">
    <source>
        <dbReference type="SAM" id="Phobius"/>
    </source>
</evidence>
<keyword evidence="1" id="KW-1133">Transmembrane helix</keyword>
<gene>
    <name evidence="2" type="ORF">SAMN02745131_00498</name>
</gene>
<reference evidence="2 3" key="1">
    <citation type="submission" date="2016-11" db="EMBL/GenBank/DDBJ databases">
        <authorList>
            <person name="Jaros S."/>
            <person name="Januszkiewicz K."/>
            <person name="Wedrychowicz H."/>
        </authorList>
    </citation>
    <scope>NUCLEOTIDE SEQUENCE [LARGE SCALE GENOMIC DNA]</scope>
    <source>
        <strain evidence="2 3">DSM 18119</strain>
    </source>
</reference>
<evidence type="ECO:0000313" key="3">
    <source>
        <dbReference type="Proteomes" id="UP000184048"/>
    </source>
</evidence>
<protein>
    <submittedName>
        <fullName evidence="2">Uncharacterized protein</fullName>
    </submittedName>
</protein>
<keyword evidence="1" id="KW-0472">Membrane</keyword>
<accession>A0A1M4U1Q8</accession>
<dbReference type="EMBL" id="FQUU01000002">
    <property type="protein sequence ID" value="SHE50741.1"/>
    <property type="molecule type" value="Genomic_DNA"/>
</dbReference>
<evidence type="ECO:0000313" key="2">
    <source>
        <dbReference type="EMBL" id="SHE50741.1"/>
    </source>
</evidence>
<dbReference type="STRING" id="1121884.SAMN02745131_00498"/>
<dbReference type="RefSeq" id="WP_072833927.1">
    <property type="nucleotide sequence ID" value="NZ_FQUU01000002.1"/>
</dbReference>
<name>A0A1M4U1Q8_9BACT</name>
<dbReference type="Proteomes" id="UP000184048">
    <property type="component" value="Unassembled WGS sequence"/>
</dbReference>
<keyword evidence="3" id="KW-1185">Reference proteome</keyword>
<feature type="transmembrane region" description="Helical" evidence="1">
    <location>
        <begin position="30"/>
        <end position="51"/>
    </location>
</feature>
<proteinExistence type="predicted"/>
<keyword evidence="1" id="KW-0812">Transmembrane</keyword>
<dbReference type="OrthoDB" id="676513at2"/>